<name>A0AAN4ZPE4_9BILA</name>
<organism evidence="1 2">
    <name type="scientific">Pristionchus mayeri</name>
    <dbReference type="NCBI Taxonomy" id="1317129"/>
    <lineage>
        <taxon>Eukaryota</taxon>
        <taxon>Metazoa</taxon>
        <taxon>Ecdysozoa</taxon>
        <taxon>Nematoda</taxon>
        <taxon>Chromadorea</taxon>
        <taxon>Rhabditida</taxon>
        <taxon>Rhabditina</taxon>
        <taxon>Diplogasteromorpha</taxon>
        <taxon>Diplogasteroidea</taxon>
        <taxon>Neodiplogasteridae</taxon>
        <taxon>Pristionchus</taxon>
    </lineage>
</organism>
<dbReference type="EMBL" id="BTRK01000003">
    <property type="protein sequence ID" value="GMR44446.1"/>
    <property type="molecule type" value="Genomic_DNA"/>
</dbReference>
<feature type="non-terminal residue" evidence="1">
    <location>
        <position position="1"/>
    </location>
</feature>
<accession>A0AAN4ZPE4</accession>
<protein>
    <submittedName>
        <fullName evidence="1">Uncharacterized protein</fullName>
    </submittedName>
</protein>
<feature type="non-terminal residue" evidence="1">
    <location>
        <position position="132"/>
    </location>
</feature>
<proteinExistence type="predicted"/>
<dbReference type="AlphaFoldDB" id="A0AAN4ZPE4"/>
<evidence type="ECO:0000313" key="1">
    <source>
        <dbReference type="EMBL" id="GMR44446.1"/>
    </source>
</evidence>
<comment type="caution">
    <text evidence="1">The sequence shown here is derived from an EMBL/GenBank/DDBJ whole genome shotgun (WGS) entry which is preliminary data.</text>
</comment>
<reference evidence="2" key="1">
    <citation type="submission" date="2022-10" db="EMBL/GenBank/DDBJ databases">
        <title>Genome assembly of Pristionchus species.</title>
        <authorList>
            <person name="Yoshida K."/>
            <person name="Sommer R.J."/>
        </authorList>
    </citation>
    <scope>NUCLEOTIDE SEQUENCE [LARGE SCALE GENOMIC DNA]</scope>
    <source>
        <strain evidence="2">RS5460</strain>
    </source>
</reference>
<gene>
    <name evidence="1" type="ORF">PMAYCL1PPCAC_14641</name>
</gene>
<evidence type="ECO:0000313" key="2">
    <source>
        <dbReference type="Proteomes" id="UP001328107"/>
    </source>
</evidence>
<keyword evidence="2" id="KW-1185">Reference proteome</keyword>
<sequence>YGFLEMEFRSEEGPDRVFRLGHDKQLYNVQVNRSIDFLCNFFEAGINKIVVNLNAIPESPMLKGHVDMLLDRLAQLKRSMNLELNSTETEYIQKWKKYPEDLTLSEGPYVRGDDEKHGRTVRFNILGCPIIR</sequence>
<dbReference type="Proteomes" id="UP001328107">
    <property type="component" value="Unassembled WGS sequence"/>
</dbReference>